<dbReference type="GO" id="GO:0006508">
    <property type="term" value="P:proteolysis"/>
    <property type="evidence" value="ECO:0007669"/>
    <property type="project" value="UniProtKB-KW"/>
</dbReference>
<dbReference type="PANTHER" id="PTHR24276:SF98">
    <property type="entry name" value="FI18310P1-RELATED"/>
    <property type="match status" value="1"/>
</dbReference>
<dbReference type="PROSITE" id="PS50240">
    <property type="entry name" value="TRYPSIN_DOM"/>
    <property type="match status" value="1"/>
</dbReference>
<feature type="chain" id="PRO_5001605967" evidence="6">
    <location>
        <begin position="25"/>
        <end position="548"/>
    </location>
</feature>
<dbReference type="InterPro" id="IPR001254">
    <property type="entry name" value="Trypsin_dom"/>
</dbReference>
<feature type="region of interest" description="Disordered" evidence="5">
    <location>
        <begin position="317"/>
        <end position="398"/>
    </location>
</feature>
<evidence type="ECO:0000256" key="4">
    <source>
        <dbReference type="ARBA" id="ARBA00023157"/>
    </source>
</evidence>
<dbReference type="SUPFAM" id="SSF50494">
    <property type="entry name" value="Trypsin-like serine proteases"/>
    <property type="match status" value="1"/>
</dbReference>
<reference evidence="8" key="1">
    <citation type="submission" date="2014-05" db="EMBL/GenBank/DDBJ databases">
        <title>The transcriptome of the halophilic microalga Tetraselmis sp. GSL018 isolated from the Great Salt Lake, Utah.</title>
        <authorList>
            <person name="Jinkerson R.E."/>
            <person name="D'Adamo S."/>
            <person name="Posewitz M.C."/>
        </authorList>
    </citation>
    <scope>NUCLEOTIDE SEQUENCE</scope>
    <source>
        <strain evidence="8">GSL018</strain>
    </source>
</reference>
<dbReference type="EMBL" id="GBEZ01011834">
    <property type="protein sequence ID" value="JAC73986.1"/>
    <property type="molecule type" value="Transcribed_RNA"/>
</dbReference>
<gene>
    <name evidence="8" type="ORF">TSPGSL018_27229</name>
</gene>
<proteinExistence type="predicted"/>
<feature type="compositionally biased region" description="Pro residues" evidence="5">
    <location>
        <begin position="322"/>
        <end position="398"/>
    </location>
</feature>
<dbReference type="PRINTS" id="PR01217">
    <property type="entry name" value="PRICHEXTENSN"/>
</dbReference>
<name>A0A061RTT8_9CHLO</name>
<dbReference type="Gene3D" id="2.40.10.10">
    <property type="entry name" value="Trypsin-like serine proteases"/>
    <property type="match status" value="2"/>
</dbReference>
<evidence type="ECO:0000256" key="5">
    <source>
        <dbReference type="SAM" id="MobiDB-lite"/>
    </source>
</evidence>
<evidence type="ECO:0000256" key="3">
    <source>
        <dbReference type="ARBA" id="ARBA00022825"/>
    </source>
</evidence>
<dbReference type="InterPro" id="IPR018114">
    <property type="entry name" value="TRYPSIN_HIS"/>
</dbReference>
<feature type="signal peptide" evidence="6">
    <location>
        <begin position="1"/>
        <end position="24"/>
    </location>
</feature>
<evidence type="ECO:0000256" key="6">
    <source>
        <dbReference type="SAM" id="SignalP"/>
    </source>
</evidence>
<evidence type="ECO:0000313" key="8">
    <source>
        <dbReference type="EMBL" id="JAC73986.1"/>
    </source>
</evidence>
<keyword evidence="1" id="KW-0645">Protease</keyword>
<evidence type="ECO:0000256" key="1">
    <source>
        <dbReference type="ARBA" id="ARBA00022670"/>
    </source>
</evidence>
<keyword evidence="2" id="KW-0378">Hydrolase</keyword>
<dbReference type="FunFam" id="2.40.10.10:FF:000036">
    <property type="entry name" value="Trypsin beta"/>
    <property type="match status" value="1"/>
</dbReference>
<keyword evidence="3" id="KW-0720">Serine protease</keyword>
<dbReference type="PANTHER" id="PTHR24276">
    <property type="entry name" value="POLYSERASE-RELATED"/>
    <property type="match status" value="1"/>
</dbReference>
<dbReference type="InterPro" id="IPR043504">
    <property type="entry name" value="Peptidase_S1_PA_chymotrypsin"/>
</dbReference>
<sequence>MCNCTRKYFGIATVILCLCVPVLSESSDKVIAFLFGGTPAGDRYPYLASLRNPRTERHFCAGVLISPDLVLTAAHCLEPLYRGTKDPIVQLGRQCTNCADEEGVVEARVADVWFEPTWDSFLLNGADMAFLLLDRSLQSPVAKISPQPSLTDLRDRSLWIAGWGAVDASLRAAERLQHAEVPFVGREECTSKYLRAGMRSFSALDTMICAGGGGAEACQGDSGGPLILKGRTWEEDVVVGVVSFGNEVCGDTDNVPAVFTRVSAFLAGPGPGLPFRLVCVEGPCGGAAEPISVALCHESGHSCRVGCRGSYCFASAATPEAPTEPPTPPPPTPEAPTAPPPPPPPTPEAPTEPPTPPPPTPEAPTAPPPPPPPTPEAPTEPPPPPPTPEAPTPRPTRVLPWPPVRVPWLESSPPTWEPLPPGSWWERFRWPLRTQPPDTAAPPAPPPPASEFPWLRPIGALPLPDGAPSLKWETCDAEPFARMSEKTLDDLWKKYGRDFEEVCRSICEDTPRCVASVYNPNIWHRCQMFDQCSSTKEGTEGDKLERKR</sequence>
<accession>A0A061RTT8</accession>
<dbReference type="Pfam" id="PF00089">
    <property type="entry name" value="Trypsin"/>
    <property type="match status" value="1"/>
</dbReference>
<evidence type="ECO:0000256" key="2">
    <source>
        <dbReference type="ARBA" id="ARBA00022801"/>
    </source>
</evidence>
<dbReference type="PROSITE" id="PS00134">
    <property type="entry name" value="TRYPSIN_HIS"/>
    <property type="match status" value="1"/>
</dbReference>
<organism evidence="8">
    <name type="scientific">Tetraselmis sp. GSL018</name>
    <dbReference type="NCBI Taxonomy" id="582737"/>
    <lineage>
        <taxon>Eukaryota</taxon>
        <taxon>Viridiplantae</taxon>
        <taxon>Chlorophyta</taxon>
        <taxon>core chlorophytes</taxon>
        <taxon>Chlorodendrophyceae</taxon>
        <taxon>Chlorodendrales</taxon>
        <taxon>Chlorodendraceae</taxon>
        <taxon>Tetraselmis</taxon>
    </lineage>
</organism>
<dbReference type="SMART" id="SM00020">
    <property type="entry name" value="Tryp_SPc"/>
    <property type="match status" value="1"/>
</dbReference>
<keyword evidence="6" id="KW-0732">Signal</keyword>
<keyword evidence="4" id="KW-1015">Disulfide bond</keyword>
<dbReference type="InterPro" id="IPR050430">
    <property type="entry name" value="Peptidase_S1"/>
</dbReference>
<dbReference type="AlphaFoldDB" id="A0A061RTT8"/>
<dbReference type="CDD" id="cd00190">
    <property type="entry name" value="Tryp_SPc"/>
    <property type="match status" value="1"/>
</dbReference>
<evidence type="ECO:0000259" key="7">
    <source>
        <dbReference type="PROSITE" id="PS50240"/>
    </source>
</evidence>
<protein>
    <submittedName>
        <fullName evidence="8">Tryptase</fullName>
    </submittedName>
</protein>
<feature type="domain" description="Peptidase S1" evidence="7">
    <location>
        <begin position="34"/>
        <end position="266"/>
    </location>
</feature>
<dbReference type="InterPro" id="IPR009003">
    <property type="entry name" value="Peptidase_S1_PA"/>
</dbReference>
<dbReference type="GO" id="GO:0004252">
    <property type="term" value="F:serine-type endopeptidase activity"/>
    <property type="evidence" value="ECO:0007669"/>
    <property type="project" value="InterPro"/>
</dbReference>